<protein>
    <submittedName>
        <fullName evidence="1">Uncharacterized protein</fullName>
    </submittedName>
</protein>
<comment type="caution">
    <text evidence="1">The sequence shown here is derived from an EMBL/GenBank/DDBJ whole genome shotgun (WGS) entry which is preliminary data.</text>
</comment>
<accession>A0AAV1K5K1</accession>
<keyword evidence="2" id="KW-1185">Reference proteome</keyword>
<gene>
    <name evidence="1" type="ORF">LNINA_LOCUS14617</name>
</gene>
<dbReference type="AlphaFoldDB" id="A0AAV1K5K1"/>
<name>A0AAV1K5K1_9NEOP</name>
<dbReference type="Proteomes" id="UP001497472">
    <property type="component" value="Unassembled WGS sequence"/>
</dbReference>
<evidence type="ECO:0000313" key="1">
    <source>
        <dbReference type="EMBL" id="CAK1555830.1"/>
    </source>
</evidence>
<evidence type="ECO:0000313" key="2">
    <source>
        <dbReference type="Proteomes" id="UP001497472"/>
    </source>
</evidence>
<dbReference type="EMBL" id="CAVLEF010000280">
    <property type="protein sequence ID" value="CAK1555830.1"/>
    <property type="molecule type" value="Genomic_DNA"/>
</dbReference>
<organism evidence="1 2">
    <name type="scientific">Leptosia nina</name>
    <dbReference type="NCBI Taxonomy" id="320188"/>
    <lineage>
        <taxon>Eukaryota</taxon>
        <taxon>Metazoa</taxon>
        <taxon>Ecdysozoa</taxon>
        <taxon>Arthropoda</taxon>
        <taxon>Hexapoda</taxon>
        <taxon>Insecta</taxon>
        <taxon>Pterygota</taxon>
        <taxon>Neoptera</taxon>
        <taxon>Endopterygota</taxon>
        <taxon>Lepidoptera</taxon>
        <taxon>Glossata</taxon>
        <taxon>Ditrysia</taxon>
        <taxon>Papilionoidea</taxon>
        <taxon>Pieridae</taxon>
        <taxon>Pierinae</taxon>
        <taxon>Leptosia</taxon>
    </lineage>
</organism>
<reference evidence="1 2" key="1">
    <citation type="submission" date="2023-11" db="EMBL/GenBank/DDBJ databases">
        <authorList>
            <person name="Okamura Y."/>
        </authorList>
    </citation>
    <scope>NUCLEOTIDE SEQUENCE [LARGE SCALE GENOMIC DNA]</scope>
</reference>
<proteinExistence type="predicted"/>
<sequence length="118" mass="12875">MPTTAAIAPECDSPGKRDMYVYKCNCIVFYVVYQHCVCVKFIVVVGDIGVPLCESLSVCGFARCGGRRGLRRQSTSERRRAAALSAALSPLANPTLTTDWKLLNSIFVDSTSSRLLLP</sequence>